<gene>
    <name evidence="2" type="ORF">KUTeg_021439</name>
</gene>
<accession>A0ABQ9E8T8</accession>
<dbReference type="CDD" id="cd22934">
    <property type="entry name" value="HFD_TADA1"/>
    <property type="match status" value="1"/>
</dbReference>
<evidence type="ECO:0000313" key="2">
    <source>
        <dbReference type="EMBL" id="KAJ8299920.1"/>
    </source>
</evidence>
<protein>
    <submittedName>
        <fullName evidence="2">Uncharacterized protein</fullName>
    </submittedName>
</protein>
<proteinExistence type="predicted"/>
<evidence type="ECO:0000313" key="3">
    <source>
        <dbReference type="Proteomes" id="UP001217089"/>
    </source>
</evidence>
<evidence type="ECO:0000256" key="1">
    <source>
        <dbReference type="SAM" id="SignalP"/>
    </source>
</evidence>
<sequence>MFYWLIITAFAARDLTLPDITMVHGRVLVCAWETGLDDVVDEAVKLVMQAVESQLKNIISMVLTSRNGYKVREKKFKFAVGTQAQNPYLRHASLIEDTSTESSGSHVPCRRPPLEIGEGLATQQLSAASMPLYKGS</sequence>
<organism evidence="2 3">
    <name type="scientific">Tegillarca granosa</name>
    <name type="common">Malaysian cockle</name>
    <name type="synonym">Anadara granosa</name>
    <dbReference type="NCBI Taxonomy" id="220873"/>
    <lineage>
        <taxon>Eukaryota</taxon>
        <taxon>Metazoa</taxon>
        <taxon>Spiralia</taxon>
        <taxon>Lophotrochozoa</taxon>
        <taxon>Mollusca</taxon>
        <taxon>Bivalvia</taxon>
        <taxon>Autobranchia</taxon>
        <taxon>Pteriomorphia</taxon>
        <taxon>Arcoida</taxon>
        <taxon>Arcoidea</taxon>
        <taxon>Arcidae</taxon>
        <taxon>Tegillarca</taxon>
    </lineage>
</organism>
<name>A0ABQ9E8T8_TEGGR</name>
<reference evidence="2 3" key="1">
    <citation type="submission" date="2022-12" db="EMBL/GenBank/DDBJ databases">
        <title>Chromosome-level genome of Tegillarca granosa.</title>
        <authorList>
            <person name="Kim J."/>
        </authorList>
    </citation>
    <scope>NUCLEOTIDE SEQUENCE [LARGE SCALE GENOMIC DNA]</scope>
    <source>
        <strain evidence="2">Teg-2019</strain>
        <tissue evidence="2">Adductor muscle</tissue>
    </source>
</reference>
<keyword evidence="3" id="KW-1185">Reference proteome</keyword>
<comment type="caution">
    <text evidence="2">The sequence shown here is derived from an EMBL/GenBank/DDBJ whole genome shotgun (WGS) entry which is preliminary data.</text>
</comment>
<feature type="chain" id="PRO_5046654361" evidence="1">
    <location>
        <begin position="17"/>
        <end position="136"/>
    </location>
</feature>
<feature type="non-terminal residue" evidence="2">
    <location>
        <position position="136"/>
    </location>
</feature>
<dbReference type="Proteomes" id="UP001217089">
    <property type="component" value="Unassembled WGS sequence"/>
</dbReference>
<keyword evidence="1" id="KW-0732">Signal</keyword>
<feature type="signal peptide" evidence="1">
    <location>
        <begin position="1"/>
        <end position="16"/>
    </location>
</feature>
<dbReference type="EMBL" id="JARBDR010000919">
    <property type="protein sequence ID" value="KAJ8299920.1"/>
    <property type="molecule type" value="Genomic_DNA"/>
</dbReference>